<dbReference type="PANTHER" id="PTHR34301:SF8">
    <property type="entry name" value="ATPASE DOMAIN-CONTAINING PROTEIN"/>
    <property type="match status" value="1"/>
</dbReference>
<accession>A0ABT8RGL4</accession>
<evidence type="ECO:0000313" key="2">
    <source>
        <dbReference type="EMBL" id="MDO1451244.1"/>
    </source>
</evidence>
<keyword evidence="2" id="KW-0067">ATP-binding</keyword>
<keyword evidence="2" id="KW-0547">Nucleotide-binding</keyword>
<feature type="domain" description="ATPase" evidence="1">
    <location>
        <begin position="18"/>
        <end position="261"/>
    </location>
</feature>
<proteinExistence type="predicted"/>
<evidence type="ECO:0000313" key="3">
    <source>
        <dbReference type="Proteomes" id="UP001168528"/>
    </source>
</evidence>
<reference evidence="2" key="1">
    <citation type="submission" date="2023-07" db="EMBL/GenBank/DDBJ databases">
        <title>The genome sequence of Rhodocytophaga aerolata KACC 12507.</title>
        <authorList>
            <person name="Zhang X."/>
        </authorList>
    </citation>
    <scope>NUCLEOTIDE SEQUENCE</scope>
    <source>
        <strain evidence="2">KACC 12507</strain>
    </source>
</reference>
<organism evidence="2 3">
    <name type="scientific">Rhodocytophaga aerolata</name>
    <dbReference type="NCBI Taxonomy" id="455078"/>
    <lineage>
        <taxon>Bacteria</taxon>
        <taxon>Pseudomonadati</taxon>
        <taxon>Bacteroidota</taxon>
        <taxon>Cytophagia</taxon>
        <taxon>Cytophagales</taxon>
        <taxon>Rhodocytophagaceae</taxon>
        <taxon>Rhodocytophaga</taxon>
    </lineage>
</organism>
<name>A0ABT8RGL4_9BACT</name>
<dbReference type="EMBL" id="JAUKPO010000049">
    <property type="protein sequence ID" value="MDO1451244.1"/>
    <property type="molecule type" value="Genomic_DNA"/>
</dbReference>
<comment type="caution">
    <text evidence="2">The sequence shown here is derived from an EMBL/GenBank/DDBJ whole genome shotgun (WGS) entry which is preliminary data.</text>
</comment>
<keyword evidence="3" id="KW-1185">Reference proteome</keyword>
<sequence>MKPTNPFLITGYISPQYFCDRHQETAALLSALQNQRNTTLFAARRIGKTELIFHLSHELKKQKEVSFFYLDIMATATLNEFINQLGKAIIGRMDTKPEQMLSKVGKFFAALRPKITYDPLTGQPNVEFGIETEKEATQTIEQIFAYLQDQNKRVVIAIDEFQQILYYPQSNTEALLRAQIQKLTHVNFIFSGSHTHLLLSMSGNHSRPFYQSTQLMHLEKINSEEYSSFIEKHFKEAGREIKQKHIEDILQWTKGHTFYVQYVCNKLYGSGSKKIDTAQMKEVLLSILKENEALYYNYRNLLTDTQWNLLKAIAKEDEVEMPTGRDFIKKYKLSAASSVKTALTALIEKQMVYEEKGKYFVYDIFLARWLERL</sequence>
<evidence type="ECO:0000259" key="1">
    <source>
        <dbReference type="Pfam" id="PF01637"/>
    </source>
</evidence>
<dbReference type="Proteomes" id="UP001168528">
    <property type="component" value="Unassembled WGS sequence"/>
</dbReference>
<dbReference type="PANTHER" id="PTHR34301">
    <property type="entry name" value="DNA-BINDING PROTEIN-RELATED"/>
    <property type="match status" value="1"/>
</dbReference>
<dbReference type="SUPFAM" id="SSF52540">
    <property type="entry name" value="P-loop containing nucleoside triphosphate hydrolases"/>
    <property type="match status" value="1"/>
</dbReference>
<gene>
    <name evidence="2" type="ORF">Q0590_33530</name>
</gene>
<dbReference type="InterPro" id="IPR011579">
    <property type="entry name" value="ATPase_dom"/>
</dbReference>
<dbReference type="Pfam" id="PF01637">
    <property type="entry name" value="ATPase_2"/>
    <property type="match status" value="1"/>
</dbReference>
<dbReference type="RefSeq" id="WP_302042043.1">
    <property type="nucleotide sequence ID" value="NZ_JAUKPO010000049.1"/>
</dbReference>
<dbReference type="InterPro" id="IPR027417">
    <property type="entry name" value="P-loop_NTPase"/>
</dbReference>
<dbReference type="Gene3D" id="3.40.50.300">
    <property type="entry name" value="P-loop containing nucleotide triphosphate hydrolases"/>
    <property type="match status" value="1"/>
</dbReference>
<dbReference type="GO" id="GO:0005524">
    <property type="term" value="F:ATP binding"/>
    <property type="evidence" value="ECO:0007669"/>
    <property type="project" value="UniProtKB-KW"/>
</dbReference>
<protein>
    <submittedName>
        <fullName evidence="2">ATP-binding protein</fullName>
    </submittedName>
</protein>